<evidence type="ECO:0000256" key="9">
    <source>
        <dbReference type="ARBA" id="ARBA00049654"/>
    </source>
</evidence>
<protein>
    <recommendedName>
        <fullName evidence="11">Box C/D snoRNA protein 1</fullName>
    </recommendedName>
    <alternativeName>
        <fullName evidence="12">Zinc finger HIT domain-containing protein 6</fullName>
    </alternativeName>
</protein>
<comment type="similarity">
    <text evidence="9">Belongs to the BCD1 family.</text>
</comment>
<dbReference type="GO" id="GO:0008270">
    <property type="term" value="F:zinc ion binding"/>
    <property type="evidence" value="ECO:0007669"/>
    <property type="project" value="UniProtKB-UniRule"/>
</dbReference>
<dbReference type="InterPro" id="IPR051639">
    <property type="entry name" value="BCD1"/>
</dbReference>
<evidence type="ECO:0000256" key="4">
    <source>
        <dbReference type="ARBA" id="ARBA00022723"/>
    </source>
</evidence>
<dbReference type="PROSITE" id="PS51083">
    <property type="entry name" value="ZF_HIT"/>
    <property type="match status" value="1"/>
</dbReference>
<evidence type="ECO:0000256" key="14">
    <source>
        <dbReference type="SAM" id="MobiDB-lite"/>
    </source>
</evidence>
<keyword evidence="4" id="KW-0479">Metal-binding</keyword>
<evidence type="ECO:0000256" key="7">
    <source>
        <dbReference type="ARBA" id="ARBA00022843"/>
    </source>
</evidence>
<keyword evidence="3" id="KW-0597">Phosphoprotein</keyword>
<proteinExistence type="inferred from homology"/>
<dbReference type="InterPro" id="IPR057721">
    <property type="entry name" value="BCD1_alpha/beta"/>
</dbReference>
<keyword evidence="2" id="KW-0690">Ribosome biogenesis</keyword>
<keyword evidence="17" id="KW-1185">Reference proteome</keyword>
<dbReference type="Pfam" id="PF25790">
    <property type="entry name" value="BCD1"/>
    <property type="match status" value="1"/>
</dbReference>
<evidence type="ECO:0000313" key="16">
    <source>
        <dbReference type="EMBL" id="RJE26176.1"/>
    </source>
</evidence>
<feature type="compositionally biased region" description="Low complexity" evidence="14">
    <location>
        <begin position="241"/>
        <end position="261"/>
    </location>
</feature>
<keyword evidence="7" id="KW-0832">Ubl conjugation</keyword>
<evidence type="ECO:0000256" key="11">
    <source>
        <dbReference type="ARBA" id="ARBA00068630"/>
    </source>
</evidence>
<comment type="subunit">
    <text evidence="10">Interacts with FBL, SNU13, NOP58, NUFIP1, RUVBL1, RUVBL2 and TAF9. Interacts (via HIT-type zinc finger) with the RUVBL1/RUVBL2 complex in the presence of ADP.</text>
</comment>
<evidence type="ECO:0000259" key="15">
    <source>
        <dbReference type="PROSITE" id="PS51083"/>
    </source>
</evidence>
<dbReference type="OrthoDB" id="272357at2759"/>
<dbReference type="GO" id="GO:0005634">
    <property type="term" value="C:nucleus"/>
    <property type="evidence" value="ECO:0007669"/>
    <property type="project" value="TreeGrafter"/>
</dbReference>
<dbReference type="Gene3D" id="3.30.60.190">
    <property type="match status" value="1"/>
</dbReference>
<evidence type="ECO:0000313" key="17">
    <source>
        <dbReference type="Proteomes" id="UP000266188"/>
    </source>
</evidence>
<dbReference type="GO" id="GO:0000463">
    <property type="term" value="P:maturation of LSU-rRNA from tricistronic rRNA transcript (SSU-rRNA, 5.8S rRNA, LSU-rRNA)"/>
    <property type="evidence" value="ECO:0007669"/>
    <property type="project" value="TreeGrafter"/>
</dbReference>
<dbReference type="STRING" id="2070753.A0A3A2ZSY8"/>
<evidence type="ECO:0000256" key="6">
    <source>
        <dbReference type="ARBA" id="ARBA00022833"/>
    </source>
</evidence>
<sequence length="412" mass="46051">MSQQPPREDALLSDLCTICHITPPKYRCPRCGTRTCSLPCTRRHKVWSQCSGVRDPAAYLRRSELATESAFDRDFNFITGVERSMERAERDAGNRGIKIERADDDGNGRKRRRMGDGMGLVKGEAAFLNNAREAGVDVIRAPRGMSRAKENLSRWFPKQKCLNWTVEWIRPGAEKVSRNCLESSTIANAYDRAFPPPREESTARVQLQVQGQLQGQESTQVEFENIQETTPTMPDSTEAASQQQPDSTTQSPLPPNSQSQPETETTVQHHPLPETKPETGSTPSHRDIYFYLHRPRTATRQPVLIPLSPSTTLTDALRGHTVLEFPTIYVLPDSPEVLLTEKRARFLLEEDYLRTEKPALEREAGEMLPGEDGVEDTASAPASGVDLGQVDEKRVMEVLKQDLFGAGHQATA</sequence>
<evidence type="ECO:0000256" key="1">
    <source>
        <dbReference type="ARBA" id="ARBA00022499"/>
    </source>
</evidence>
<keyword evidence="5 13" id="KW-0863">Zinc-finger</keyword>
<reference evidence="17" key="1">
    <citation type="submission" date="2017-02" db="EMBL/GenBank/DDBJ databases">
        <authorList>
            <person name="Tafer H."/>
            <person name="Lopandic K."/>
        </authorList>
    </citation>
    <scope>NUCLEOTIDE SEQUENCE [LARGE SCALE GENOMIC DNA]</scope>
    <source>
        <strain evidence="17">CBS 366.77</strain>
    </source>
</reference>
<feature type="domain" description="HIT-type" evidence="15">
    <location>
        <begin position="16"/>
        <end position="50"/>
    </location>
</feature>
<evidence type="ECO:0000256" key="10">
    <source>
        <dbReference type="ARBA" id="ARBA00061949"/>
    </source>
</evidence>
<keyword evidence="1" id="KW-1017">Isopeptide bond</keyword>
<dbReference type="GO" id="GO:0048254">
    <property type="term" value="P:snoRNA localization"/>
    <property type="evidence" value="ECO:0007669"/>
    <property type="project" value="TreeGrafter"/>
</dbReference>
<comment type="function">
    <text evidence="8">Required for box C/D snoRNAs accumulation involved in snoRNA processing, snoRNA transport to the nucleolus and ribosome biogenesis.</text>
</comment>
<dbReference type="SUPFAM" id="SSF144232">
    <property type="entry name" value="HIT/MYND zinc finger-like"/>
    <property type="match status" value="1"/>
</dbReference>
<keyword evidence="6" id="KW-0862">Zinc</keyword>
<feature type="region of interest" description="Disordered" evidence="14">
    <location>
        <begin position="191"/>
        <end position="219"/>
    </location>
</feature>
<feature type="compositionally biased region" description="Polar residues" evidence="14">
    <location>
        <begin position="231"/>
        <end position="240"/>
    </location>
</feature>
<dbReference type="CDD" id="cd23023">
    <property type="entry name" value="zf-HIT_BCD1"/>
    <property type="match status" value="1"/>
</dbReference>
<gene>
    <name evidence="16" type="ORF">PHISCL_01526</name>
</gene>
<name>A0A3A2ZSY8_9EURO</name>
<dbReference type="GO" id="GO:0070761">
    <property type="term" value="C:pre-snoRNP complex"/>
    <property type="evidence" value="ECO:0007669"/>
    <property type="project" value="TreeGrafter"/>
</dbReference>
<feature type="compositionally biased region" description="Low complexity" evidence="14">
    <location>
        <begin position="205"/>
        <end position="216"/>
    </location>
</feature>
<dbReference type="Proteomes" id="UP000266188">
    <property type="component" value="Unassembled WGS sequence"/>
</dbReference>
<organism evidence="16 17">
    <name type="scientific">Aspergillus sclerotialis</name>
    <dbReference type="NCBI Taxonomy" id="2070753"/>
    <lineage>
        <taxon>Eukaryota</taxon>
        <taxon>Fungi</taxon>
        <taxon>Dikarya</taxon>
        <taxon>Ascomycota</taxon>
        <taxon>Pezizomycotina</taxon>
        <taxon>Eurotiomycetes</taxon>
        <taxon>Eurotiomycetidae</taxon>
        <taxon>Eurotiales</taxon>
        <taxon>Aspergillaceae</taxon>
        <taxon>Aspergillus</taxon>
        <taxon>Aspergillus subgen. Polypaecilum</taxon>
    </lineage>
</organism>
<feature type="region of interest" description="Disordered" evidence="14">
    <location>
        <begin position="231"/>
        <end position="285"/>
    </location>
</feature>
<dbReference type="PANTHER" id="PTHR13483:SF11">
    <property type="entry name" value="ZINC FINGER HIT DOMAIN-CONTAINING PROTEIN 3"/>
    <property type="match status" value="1"/>
</dbReference>
<dbReference type="AlphaFoldDB" id="A0A3A2ZSY8"/>
<evidence type="ECO:0000256" key="13">
    <source>
        <dbReference type="PROSITE-ProRule" id="PRU00453"/>
    </source>
</evidence>
<evidence type="ECO:0000256" key="8">
    <source>
        <dbReference type="ARBA" id="ARBA00049598"/>
    </source>
</evidence>
<dbReference type="FunFam" id="3.30.60.190:FF:000001">
    <property type="entry name" value="box C/D snoRNA protein 1"/>
    <property type="match status" value="1"/>
</dbReference>
<evidence type="ECO:0000256" key="12">
    <source>
        <dbReference type="ARBA" id="ARBA00077531"/>
    </source>
</evidence>
<dbReference type="Pfam" id="PF04438">
    <property type="entry name" value="zf-HIT"/>
    <property type="match status" value="1"/>
</dbReference>
<dbReference type="PANTHER" id="PTHR13483">
    <property type="entry name" value="BOX C_D SNORNA PROTEIN 1-RELATED"/>
    <property type="match status" value="1"/>
</dbReference>
<dbReference type="GO" id="GO:0000492">
    <property type="term" value="P:box C/D snoRNP assembly"/>
    <property type="evidence" value="ECO:0007669"/>
    <property type="project" value="TreeGrafter"/>
</dbReference>
<evidence type="ECO:0000256" key="5">
    <source>
        <dbReference type="ARBA" id="ARBA00022771"/>
    </source>
</evidence>
<evidence type="ECO:0000256" key="3">
    <source>
        <dbReference type="ARBA" id="ARBA00022553"/>
    </source>
</evidence>
<evidence type="ECO:0000256" key="2">
    <source>
        <dbReference type="ARBA" id="ARBA00022517"/>
    </source>
</evidence>
<dbReference type="InterPro" id="IPR007529">
    <property type="entry name" value="Znf_HIT"/>
</dbReference>
<comment type="caution">
    <text evidence="16">The sequence shown here is derived from an EMBL/GenBank/DDBJ whole genome shotgun (WGS) entry which is preliminary data.</text>
</comment>
<accession>A0A3A2ZSY8</accession>
<feature type="region of interest" description="Disordered" evidence="14">
    <location>
        <begin position="362"/>
        <end position="387"/>
    </location>
</feature>
<dbReference type="EMBL" id="MVGC01000028">
    <property type="protein sequence ID" value="RJE26176.1"/>
    <property type="molecule type" value="Genomic_DNA"/>
</dbReference>